<organism evidence="7 8">
    <name type="scientific">Clostridium tepidum</name>
    <dbReference type="NCBI Taxonomy" id="1962263"/>
    <lineage>
        <taxon>Bacteria</taxon>
        <taxon>Bacillati</taxon>
        <taxon>Bacillota</taxon>
        <taxon>Clostridia</taxon>
        <taxon>Eubacteriales</taxon>
        <taxon>Clostridiaceae</taxon>
        <taxon>Clostridium</taxon>
    </lineage>
</organism>
<evidence type="ECO:0000259" key="6">
    <source>
        <dbReference type="Pfam" id="PF05065"/>
    </source>
</evidence>
<keyword evidence="4" id="KW-0378">Hydrolase</keyword>
<dbReference type="SUPFAM" id="SSF56563">
    <property type="entry name" value="Major capsid protein gp5"/>
    <property type="match status" value="1"/>
</dbReference>
<dbReference type="RefSeq" id="WP_053818178.1">
    <property type="nucleotide sequence ID" value="NZ_MRAE01000030.1"/>
</dbReference>
<dbReference type="NCBIfam" id="TIGR01543">
    <property type="entry name" value="proheadase_HK97"/>
    <property type="match status" value="1"/>
</dbReference>
<dbReference type="InterPro" id="IPR024455">
    <property type="entry name" value="Phage_capsid"/>
</dbReference>
<sequence length="549" mass="62211">MEQRSKEAQLHTSGNKVKGIIKYNIRSQLINNSFYEIISQNALKYNTVKALWNHDTNIVLGSTKSNTLNLEDTREGLKFEISMPESRTDILENIKRGDVDGTSFGMNVLEDSWNYDEEYPVRTVLKAELLEISPTPFPAYEDNKVSTRALENAKNKNKSEVKSMSEKLEKILEMLNNNTDIEVVKEEINKLLNDDNEDGEKINKEQLRSLMKRIEKEEQTRGELRGSTLNAEILEKNNKNTEVRTVFRNIIARKPINEIEKRAIGASVAENGGYLLGEEFHNKIIEMKRSLVDLSKYCNVMPVGSKSGIVPIEVSEDMIPMSVVGEFDKNKDGQEPKFKQVKYDVKDMREVYTLSNSFVKDQQVDIMGYLSRKIAKKDVFTTNYYILNGFNGDDGLVTNALLKKETLTEPITLTKIQNIINSFDPDIRAGLKIIVNNDGYSLLSGITYTDGRLVMQENATLASGYQFLGKEIIEISSKLLKNNDTGDKTTIIITNLEEGVTVFDRQAYEVKSSEEAGFDTDSTKVRVIVRKDIKQIDTEAIKIVECPIA</sequence>
<feature type="domain" description="Phage capsid-like C-terminal" evidence="6">
    <location>
        <begin position="272"/>
        <end position="545"/>
    </location>
</feature>
<evidence type="ECO:0008006" key="9">
    <source>
        <dbReference type="Google" id="ProtNLM"/>
    </source>
</evidence>
<dbReference type="Proteomes" id="UP000190256">
    <property type="component" value="Unassembled WGS sequence"/>
</dbReference>
<dbReference type="Pfam" id="PF05065">
    <property type="entry name" value="Phage_capsid"/>
    <property type="match status" value="1"/>
</dbReference>
<evidence type="ECO:0000313" key="7">
    <source>
        <dbReference type="EMBL" id="OOO64393.1"/>
    </source>
</evidence>
<keyword evidence="3" id="KW-0645">Protease</keyword>
<evidence type="ECO:0000256" key="2">
    <source>
        <dbReference type="ARBA" id="ARBA00022612"/>
    </source>
</evidence>
<dbReference type="AlphaFoldDB" id="A0A1S9I243"/>
<dbReference type="EMBL" id="MRAE01000030">
    <property type="protein sequence ID" value="OOO64393.1"/>
    <property type="molecule type" value="Genomic_DNA"/>
</dbReference>
<evidence type="ECO:0000256" key="1">
    <source>
        <dbReference type="ARBA" id="ARBA00004328"/>
    </source>
</evidence>
<comment type="subcellular location">
    <subcellularLocation>
        <location evidence="1">Virion</location>
    </subcellularLocation>
</comment>
<keyword evidence="2" id="KW-1188">Viral release from host cell</keyword>
<evidence type="ECO:0000256" key="4">
    <source>
        <dbReference type="ARBA" id="ARBA00022801"/>
    </source>
</evidence>
<reference evidence="7 8" key="1">
    <citation type="submission" date="2016-12" db="EMBL/GenBank/DDBJ databases">
        <title>Clostridium tepidum sp. nov., a close relative of Clostridium sporogenes and Clostridium botulinum Group I.</title>
        <authorList>
            <person name="Dobritsa A.P."/>
            <person name="Kutumbaka K.K."/>
            <person name="Werner K."/>
            <person name="Wiedmann M."/>
            <person name="Asmus A."/>
            <person name="Samadpour M."/>
        </authorList>
    </citation>
    <scope>NUCLEOTIDE SEQUENCE [LARGE SCALE GENOMIC DNA]</scope>
    <source>
        <strain evidence="7 8">IEH 97212</strain>
    </source>
</reference>
<dbReference type="GO" id="GO:0006508">
    <property type="term" value="P:proteolysis"/>
    <property type="evidence" value="ECO:0007669"/>
    <property type="project" value="UniProtKB-KW"/>
</dbReference>
<dbReference type="OrthoDB" id="64791at2"/>
<name>A0A1S9I243_9CLOT</name>
<accession>A0A1S9I243</accession>
<evidence type="ECO:0000313" key="8">
    <source>
        <dbReference type="Proteomes" id="UP000190256"/>
    </source>
</evidence>
<dbReference type="InterPro" id="IPR054613">
    <property type="entry name" value="Peptidase_S78_dom"/>
</dbReference>
<gene>
    <name evidence="7" type="ORF">BS638_10900</name>
</gene>
<evidence type="ECO:0000259" key="5">
    <source>
        <dbReference type="Pfam" id="PF04586"/>
    </source>
</evidence>
<comment type="caution">
    <text evidence="7">The sequence shown here is derived from an EMBL/GenBank/DDBJ whole genome shotgun (WGS) entry which is preliminary data.</text>
</comment>
<feature type="domain" description="Prohead serine protease" evidence="5">
    <location>
        <begin position="21"/>
        <end position="154"/>
    </location>
</feature>
<dbReference type="Pfam" id="PF04586">
    <property type="entry name" value="Peptidase_S78"/>
    <property type="match status" value="1"/>
</dbReference>
<evidence type="ECO:0000256" key="3">
    <source>
        <dbReference type="ARBA" id="ARBA00022670"/>
    </source>
</evidence>
<protein>
    <recommendedName>
        <fullName evidence="9">Phage major capsid protein</fullName>
    </recommendedName>
</protein>
<dbReference type="GO" id="GO:0008233">
    <property type="term" value="F:peptidase activity"/>
    <property type="evidence" value="ECO:0007669"/>
    <property type="project" value="UniProtKB-KW"/>
</dbReference>
<dbReference type="NCBIfam" id="TIGR01554">
    <property type="entry name" value="major_cap_HK97"/>
    <property type="match status" value="1"/>
</dbReference>
<dbReference type="InterPro" id="IPR006433">
    <property type="entry name" value="Prohead_protease"/>
</dbReference>
<proteinExistence type="predicted"/>
<dbReference type="InterPro" id="IPR054612">
    <property type="entry name" value="Phage_capsid-like_C"/>
</dbReference>